<evidence type="ECO:0000313" key="3">
    <source>
        <dbReference type="Proteomes" id="UP000197153"/>
    </source>
</evidence>
<dbReference type="SUPFAM" id="SSF53474">
    <property type="entry name" value="alpha/beta-Hydrolases"/>
    <property type="match status" value="1"/>
</dbReference>
<protein>
    <recommendedName>
        <fullName evidence="1">AB hydrolase-1 domain-containing protein</fullName>
    </recommendedName>
</protein>
<accession>A0A248JUF8</accession>
<dbReference type="Pfam" id="PF12697">
    <property type="entry name" value="Abhydrolase_6"/>
    <property type="match status" value="1"/>
</dbReference>
<name>A0A248JUF8_9PROT</name>
<dbReference type="InterPro" id="IPR000073">
    <property type="entry name" value="AB_hydrolase_1"/>
</dbReference>
<evidence type="ECO:0000259" key="1">
    <source>
        <dbReference type="Pfam" id="PF12697"/>
    </source>
</evidence>
<dbReference type="EMBL" id="CP022111">
    <property type="protein sequence ID" value="ASG22239.1"/>
    <property type="molecule type" value="Genomic_DNA"/>
</dbReference>
<evidence type="ECO:0000313" key="2">
    <source>
        <dbReference type="EMBL" id="ASG22239.1"/>
    </source>
</evidence>
<dbReference type="PANTHER" id="PTHR10992">
    <property type="entry name" value="METHYLESTERASE FAMILY MEMBER"/>
    <property type="match status" value="1"/>
</dbReference>
<proteinExistence type="predicted"/>
<dbReference type="PANTHER" id="PTHR10992:SF1032">
    <property type="entry name" value="METHYLESTERASE 17"/>
    <property type="match status" value="1"/>
</dbReference>
<dbReference type="GO" id="GO:0009696">
    <property type="term" value="P:salicylic acid metabolic process"/>
    <property type="evidence" value="ECO:0007669"/>
    <property type="project" value="TreeGrafter"/>
</dbReference>
<feature type="domain" description="AB hydrolase-1" evidence="1">
    <location>
        <begin position="4"/>
        <end position="228"/>
    </location>
</feature>
<dbReference type="GO" id="GO:0080030">
    <property type="term" value="F:methyl indole-3-acetate esterase activity"/>
    <property type="evidence" value="ECO:0007669"/>
    <property type="project" value="TreeGrafter"/>
</dbReference>
<dbReference type="Proteomes" id="UP000197153">
    <property type="component" value="Chromosome 2"/>
</dbReference>
<reference evidence="2 3" key="1">
    <citation type="submission" date="2017-06" db="EMBL/GenBank/DDBJ databases">
        <title>Complete genome sequence of Nitrospirillum amazonense strain CBAmC, an endophytic nitrogen-fixing and plant growth-promoting bacterium, isolated from sugarcane.</title>
        <authorList>
            <person name="Schwab S."/>
            <person name="dos Santos Teixeira K.R."/>
            <person name="Simoes Araujo J.L."/>
            <person name="Soares Vidal M."/>
            <person name="Borges de Freitas H.R."/>
            <person name="Rivello Crivelaro A.L."/>
            <person name="Bueno de Camargo Nunes A."/>
            <person name="dos Santos C.M."/>
            <person name="Palmeira da Silva Rosa D."/>
            <person name="da Silva Padilha D."/>
            <person name="da Silva E."/>
            <person name="Araujo Terra L."/>
            <person name="Soares Mendes V."/>
            <person name="Farinelli L."/>
            <person name="Magalhaes Cruz L."/>
            <person name="Baldani J.I."/>
        </authorList>
    </citation>
    <scope>NUCLEOTIDE SEQUENCE [LARGE SCALE GENOMIC DNA]</scope>
    <source>
        <strain evidence="2 3">CBAmC</strain>
    </source>
</reference>
<dbReference type="AlphaFoldDB" id="A0A248JUF8"/>
<organism evidence="2 3">
    <name type="scientific">Nitrospirillum viridazoti CBAmc</name>
    <dbReference type="NCBI Taxonomy" id="1441467"/>
    <lineage>
        <taxon>Bacteria</taxon>
        <taxon>Pseudomonadati</taxon>
        <taxon>Pseudomonadota</taxon>
        <taxon>Alphaproteobacteria</taxon>
        <taxon>Rhodospirillales</taxon>
        <taxon>Azospirillaceae</taxon>
        <taxon>Nitrospirillum</taxon>
        <taxon>Nitrospirillum viridazoti</taxon>
    </lineage>
</organism>
<sequence length="241" mass="25899">MIFILVSGAWHGAWCWELVAPQLAAAGHTVFTPDLPGMGADRRSLASLSFADWTHDLAALVRQQPEPCVLAGHSRAGIVISQVAEMAPEALRTTIYIAAILAPDGHKMADVLGPPDPQLRAGITLCPSGVSTTFDTRLLRPFFYNTTPPHLAARAASLLTPEPLFAGAAEMRLSEGRFGCVPRAYVECRQDQVVPVVKQRAMYDALPCWRVESLDTDHSPFYSAPSALSATLLNLAADAPV</sequence>
<dbReference type="GO" id="GO:0009694">
    <property type="term" value="P:jasmonic acid metabolic process"/>
    <property type="evidence" value="ECO:0007669"/>
    <property type="project" value="TreeGrafter"/>
</dbReference>
<dbReference type="GO" id="GO:0080031">
    <property type="term" value="F:methyl salicylate esterase activity"/>
    <property type="evidence" value="ECO:0007669"/>
    <property type="project" value="TreeGrafter"/>
</dbReference>
<keyword evidence="3" id="KW-1185">Reference proteome</keyword>
<dbReference type="InterPro" id="IPR029058">
    <property type="entry name" value="AB_hydrolase_fold"/>
</dbReference>
<dbReference type="GO" id="GO:0080032">
    <property type="term" value="F:methyl jasmonate esterase activity"/>
    <property type="evidence" value="ECO:0007669"/>
    <property type="project" value="TreeGrafter"/>
</dbReference>
<dbReference type="Gene3D" id="3.40.50.1820">
    <property type="entry name" value="alpha/beta hydrolase"/>
    <property type="match status" value="1"/>
</dbReference>
<dbReference type="RefSeq" id="WP_088872847.1">
    <property type="nucleotide sequence ID" value="NZ_CP022111.1"/>
</dbReference>
<dbReference type="InterPro" id="IPR045889">
    <property type="entry name" value="MES/HNL"/>
</dbReference>
<gene>
    <name evidence="2" type="ORF">Y958_14850</name>
</gene>
<dbReference type="KEGG" id="nao:Y958_14850"/>